<dbReference type="AlphaFoldDB" id="A0A8S1CC18"/>
<evidence type="ECO:0000313" key="3">
    <source>
        <dbReference type="Proteomes" id="UP000494165"/>
    </source>
</evidence>
<feature type="signal peptide" evidence="1">
    <location>
        <begin position="1"/>
        <end position="16"/>
    </location>
</feature>
<evidence type="ECO:0000256" key="1">
    <source>
        <dbReference type="SAM" id="SignalP"/>
    </source>
</evidence>
<name>A0A8S1CC18_9INSE</name>
<keyword evidence="1" id="KW-0732">Signal</keyword>
<gene>
    <name evidence="2" type="ORF">CLODIP_2_CD04110</name>
</gene>
<reference evidence="2 3" key="1">
    <citation type="submission" date="2020-04" db="EMBL/GenBank/DDBJ databases">
        <authorList>
            <person name="Alioto T."/>
            <person name="Alioto T."/>
            <person name="Gomez Garrido J."/>
        </authorList>
    </citation>
    <scope>NUCLEOTIDE SEQUENCE [LARGE SCALE GENOMIC DNA]</scope>
</reference>
<protein>
    <submittedName>
        <fullName evidence="2">Uncharacterized protein</fullName>
    </submittedName>
</protein>
<dbReference type="Proteomes" id="UP000494165">
    <property type="component" value="Unassembled WGS sequence"/>
</dbReference>
<sequence length="181" mass="20094">MMKLALVALLAVLAQAVPQTKDLAADISDAKLKVGFFDIEVVEMINRLNTLQVELGLPVDALAQKIIDNLVTISEPGDVLPVRLAFRAFREDFQSNSNDLRLILNQQLRNALSNVYDQLDNDLAQVPQTTNTLKAHVANHELTYNGMWDSIYNRTAEADAAITTCINGQVLHFTFLFQIVA</sequence>
<feature type="chain" id="PRO_5035916973" evidence="1">
    <location>
        <begin position="17"/>
        <end position="181"/>
    </location>
</feature>
<keyword evidence="3" id="KW-1185">Reference proteome</keyword>
<dbReference type="EMBL" id="CADEPI010000034">
    <property type="protein sequence ID" value="CAB3367853.1"/>
    <property type="molecule type" value="Genomic_DNA"/>
</dbReference>
<comment type="caution">
    <text evidence="2">The sequence shown here is derived from an EMBL/GenBank/DDBJ whole genome shotgun (WGS) entry which is preliminary data.</text>
</comment>
<proteinExistence type="predicted"/>
<organism evidence="2 3">
    <name type="scientific">Cloeon dipterum</name>
    <dbReference type="NCBI Taxonomy" id="197152"/>
    <lineage>
        <taxon>Eukaryota</taxon>
        <taxon>Metazoa</taxon>
        <taxon>Ecdysozoa</taxon>
        <taxon>Arthropoda</taxon>
        <taxon>Hexapoda</taxon>
        <taxon>Insecta</taxon>
        <taxon>Pterygota</taxon>
        <taxon>Palaeoptera</taxon>
        <taxon>Ephemeroptera</taxon>
        <taxon>Pisciforma</taxon>
        <taxon>Baetidae</taxon>
        <taxon>Cloeon</taxon>
    </lineage>
</organism>
<evidence type="ECO:0000313" key="2">
    <source>
        <dbReference type="EMBL" id="CAB3367853.1"/>
    </source>
</evidence>
<accession>A0A8S1CC18</accession>